<dbReference type="GO" id="GO:0004673">
    <property type="term" value="F:protein histidine kinase activity"/>
    <property type="evidence" value="ECO:0007669"/>
    <property type="project" value="UniProtKB-EC"/>
</dbReference>
<comment type="caution">
    <text evidence="14">The sequence shown here is derived from an EMBL/GenBank/DDBJ whole genome shotgun (WGS) entry which is preliminary data.</text>
</comment>
<dbReference type="PANTHER" id="PTHR45436">
    <property type="entry name" value="SENSOR HISTIDINE KINASE YKOH"/>
    <property type="match status" value="1"/>
</dbReference>
<keyword evidence="4" id="KW-0597">Phosphoprotein</keyword>
<dbReference type="Pfam" id="PF02518">
    <property type="entry name" value="HATPase_c"/>
    <property type="match status" value="1"/>
</dbReference>
<dbReference type="SMART" id="SM00387">
    <property type="entry name" value="HATPase_c"/>
    <property type="match status" value="1"/>
</dbReference>
<dbReference type="InterPro" id="IPR003661">
    <property type="entry name" value="HisK_dim/P_dom"/>
</dbReference>
<dbReference type="InterPro" id="IPR036890">
    <property type="entry name" value="HATPase_C_sf"/>
</dbReference>
<accession>A0ABT1K3K7</accession>
<proteinExistence type="predicted"/>
<feature type="region of interest" description="Disordered" evidence="11">
    <location>
        <begin position="486"/>
        <end position="514"/>
    </location>
</feature>
<evidence type="ECO:0000256" key="9">
    <source>
        <dbReference type="ARBA" id="ARBA00023012"/>
    </source>
</evidence>
<evidence type="ECO:0000256" key="3">
    <source>
        <dbReference type="ARBA" id="ARBA00012438"/>
    </source>
</evidence>
<dbReference type="Proteomes" id="UP001320766">
    <property type="component" value="Unassembled WGS sequence"/>
</dbReference>
<sequence>MRLSTRFAVCFAVLVPLLVLLSGLAVLRLVSDDLYAERDRQLVARLHALTPVASLYASQADLGMTPGALRQWLAAAAPGGAYLEVPGAGPFAVGDLPRGPYPADVAGPADLVRDRRRWRFVQADLGQAGPGQAGPGQADLGRGGRARLWLFEPAAHVNGQRWQLARRVLLSTLVACAVGVVAGLALGRLAVRPVTALHRQARAIDLPPRAAARIGLPSPAADGSGVLPSRAAIRLATTSRAVEVDELAGLVNELLDRRDAAVARTGEALETARAFAATAAHELRTPLTSMGANLGLLDHPGLDPAERTEVVADLNAEHARILRLITMLSRLARGELLDRATFTEVDLAEIVGTAVEDARRRHPRATISASVPDALPVRGWAEGLQLIVDNLLDNAAIHGADDQGRALVIVELSVRGDAAVLSVRDSGPGIAPADRETVFARFHRRAGSPGSGLGLTLVRQQATLHGGGVVVADRDAGTRIDVRLPLSGGLSRPADPGSWLGQRYGSPVAGEEAP</sequence>
<organism evidence="14 15">
    <name type="scientific">Nonomuraea roseoviolacea subsp. carminata</name>
    <dbReference type="NCBI Taxonomy" id="160689"/>
    <lineage>
        <taxon>Bacteria</taxon>
        <taxon>Bacillati</taxon>
        <taxon>Actinomycetota</taxon>
        <taxon>Actinomycetes</taxon>
        <taxon>Streptosporangiales</taxon>
        <taxon>Streptosporangiaceae</taxon>
        <taxon>Nonomuraea</taxon>
    </lineage>
</organism>
<dbReference type="PROSITE" id="PS50109">
    <property type="entry name" value="HIS_KIN"/>
    <property type="match status" value="1"/>
</dbReference>
<dbReference type="EC" id="2.7.13.3" evidence="3"/>
<evidence type="ECO:0000313" key="15">
    <source>
        <dbReference type="Proteomes" id="UP001320766"/>
    </source>
</evidence>
<dbReference type="CDD" id="cd00075">
    <property type="entry name" value="HATPase"/>
    <property type="match status" value="1"/>
</dbReference>
<evidence type="ECO:0000256" key="4">
    <source>
        <dbReference type="ARBA" id="ARBA00022553"/>
    </source>
</evidence>
<dbReference type="InterPro" id="IPR050428">
    <property type="entry name" value="TCS_sensor_his_kinase"/>
</dbReference>
<dbReference type="EMBL" id="JAMZEC010000001">
    <property type="protein sequence ID" value="MCP2348202.1"/>
    <property type="molecule type" value="Genomic_DNA"/>
</dbReference>
<evidence type="ECO:0000256" key="8">
    <source>
        <dbReference type="ARBA" id="ARBA00022989"/>
    </source>
</evidence>
<keyword evidence="5 14" id="KW-0808">Transferase</keyword>
<feature type="transmembrane region" description="Helical" evidence="12">
    <location>
        <begin position="6"/>
        <end position="30"/>
    </location>
</feature>
<evidence type="ECO:0000256" key="6">
    <source>
        <dbReference type="ARBA" id="ARBA00022692"/>
    </source>
</evidence>
<evidence type="ECO:0000256" key="12">
    <source>
        <dbReference type="SAM" id="Phobius"/>
    </source>
</evidence>
<comment type="subcellular location">
    <subcellularLocation>
        <location evidence="2">Cell membrane</location>
    </subcellularLocation>
</comment>
<dbReference type="InterPro" id="IPR004358">
    <property type="entry name" value="Sig_transdc_His_kin-like_C"/>
</dbReference>
<dbReference type="SUPFAM" id="SSF55874">
    <property type="entry name" value="ATPase domain of HSP90 chaperone/DNA topoisomerase II/histidine kinase"/>
    <property type="match status" value="1"/>
</dbReference>
<evidence type="ECO:0000256" key="5">
    <source>
        <dbReference type="ARBA" id="ARBA00022679"/>
    </source>
</evidence>
<dbReference type="RefSeq" id="WP_253771731.1">
    <property type="nucleotide sequence ID" value="NZ_BAAAVE010000006.1"/>
</dbReference>
<dbReference type="PRINTS" id="PR00344">
    <property type="entry name" value="BCTRLSENSOR"/>
</dbReference>
<dbReference type="InterPro" id="IPR005467">
    <property type="entry name" value="His_kinase_dom"/>
</dbReference>
<keyword evidence="15" id="KW-1185">Reference proteome</keyword>
<dbReference type="Gene3D" id="1.10.287.130">
    <property type="match status" value="1"/>
</dbReference>
<evidence type="ECO:0000256" key="7">
    <source>
        <dbReference type="ARBA" id="ARBA00022777"/>
    </source>
</evidence>
<keyword evidence="9" id="KW-0902">Two-component regulatory system</keyword>
<feature type="transmembrane region" description="Helical" evidence="12">
    <location>
        <begin position="168"/>
        <end position="191"/>
    </location>
</feature>
<keyword evidence="7 14" id="KW-0418">Kinase</keyword>
<evidence type="ECO:0000256" key="10">
    <source>
        <dbReference type="ARBA" id="ARBA00023136"/>
    </source>
</evidence>
<keyword evidence="10 12" id="KW-0472">Membrane</keyword>
<keyword evidence="8 12" id="KW-1133">Transmembrane helix</keyword>
<evidence type="ECO:0000256" key="2">
    <source>
        <dbReference type="ARBA" id="ARBA00004236"/>
    </source>
</evidence>
<dbReference type="CDD" id="cd00082">
    <property type="entry name" value="HisKA"/>
    <property type="match status" value="1"/>
</dbReference>
<name>A0ABT1K3K7_9ACTN</name>
<feature type="domain" description="Histidine kinase" evidence="13">
    <location>
        <begin position="278"/>
        <end position="488"/>
    </location>
</feature>
<evidence type="ECO:0000256" key="11">
    <source>
        <dbReference type="SAM" id="MobiDB-lite"/>
    </source>
</evidence>
<dbReference type="SUPFAM" id="SSF47384">
    <property type="entry name" value="Homodimeric domain of signal transducing histidine kinase"/>
    <property type="match status" value="1"/>
</dbReference>
<evidence type="ECO:0000313" key="14">
    <source>
        <dbReference type="EMBL" id="MCP2348202.1"/>
    </source>
</evidence>
<dbReference type="SMART" id="SM00388">
    <property type="entry name" value="HisKA"/>
    <property type="match status" value="1"/>
</dbReference>
<protein>
    <recommendedName>
        <fullName evidence="3">histidine kinase</fullName>
        <ecNumber evidence="3">2.7.13.3</ecNumber>
    </recommendedName>
</protein>
<dbReference type="InterPro" id="IPR003594">
    <property type="entry name" value="HATPase_dom"/>
</dbReference>
<evidence type="ECO:0000259" key="13">
    <source>
        <dbReference type="PROSITE" id="PS50109"/>
    </source>
</evidence>
<comment type="catalytic activity">
    <reaction evidence="1">
        <text>ATP + protein L-histidine = ADP + protein N-phospho-L-histidine.</text>
        <dbReference type="EC" id="2.7.13.3"/>
    </reaction>
</comment>
<reference evidence="14 15" key="1">
    <citation type="submission" date="2022-06" db="EMBL/GenBank/DDBJ databases">
        <title>Sequencing the genomes of 1000 actinobacteria strains.</title>
        <authorList>
            <person name="Klenk H.-P."/>
        </authorList>
    </citation>
    <scope>NUCLEOTIDE SEQUENCE [LARGE SCALE GENOMIC DNA]</scope>
    <source>
        <strain evidence="14 15">DSM 44170</strain>
    </source>
</reference>
<dbReference type="InterPro" id="IPR036097">
    <property type="entry name" value="HisK_dim/P_sf"/>
</dbReference>
<dbReference type="PANTHER" id="PTHR45436:SF5">
    <property type="entry name" value="SENSOR HISTIDINE KINASE TRCS"/>
    <property type="match status" value="1"/>
</dbReference>
<gene>
    <name evidence="14" type="ORF">HD595_004324</name>
</gene>
<dbReference type="Gene3D" id="3.30.565.10">
    <property type="entry name" value="Histidine kinase-like ATPase, C-terminal domain"/>
    <property type="match status" value="1"/>
</dbReference>
<dbReference type="Pfam" id="PF00512">
    <property type="entry name" value="HisKA"/>
    <property type="match status" value="1"/>
</dbReference>
<evidence type="ECO:0000256" key="1">
    <source>
        <dbReference type="ARBA" id="ARBA00000085"/>
    </source>
</evidence>
<keyword evidence="6 12" id="KW-0812">Transmembrane</keyword>